<evidence type="ECO:0000313" key="7">
    <source>
        <dbReference type="EMBL" id="MBS0124463.1"/>
    </source>
</evidence>
<dbReference type="PROSITE" id="PS00211">
    <property type="entry name" value="ABC_TRANSPORTER_1"/>
    <property type="match status" value="1"/>
</dbReference>
<evidence type="ECO:0000256" key="5">
    <source>
        <dbReference type="ARBA" id="ARBA00022970"/>
    </source>
</evidence>
<keyword evidence="3" id="KW-0547">Nucleotide-binding</keyword>
<keyword evidence="2" id="KW-0813">Transport</keyword>
<name>A0A8J7WFN3_9RHOB</name>
<evidence type="ECO:0000259" key="6">
    <source>
        <dbReference type="PROSITE" id="PS50893"/>
    </source>
</evidence>
<accession>A0A8J7WFN3</accession>
<comment type="caution">
    <text evidence="7">The sequence shown here is derived from an EMBL/GenBank/DDBJ whole genome shotgun (WGS) entry which is preliminary data.</text>
</comment>
<dbReference type="SMART" id="SM00382">
    <property type="entry name" value="AAA"/>
    <property type="match status" value="1"/>
</dbReference>
<keyword evidence="8" id="KW-1185">Reference proteome</keyword>
<dbReference type="GO" id="GO:0015658">
    <property type="term" value="F:branched-chain amino acid transmembrane transporter activity"/>
    <property type="evidence" value="ECO:0007669"/>
    <property type="project" value="TreeGrafter"/>
</dbReference>
<comment type="similarity">
    <text evidence="1">Belongs to the ABC transporter superfamily.</text>
</comment>
<dbReference type="InterPro" id="IPR003439">
    <property type="entry name" value="ABC_transporter-like_ATP-bd"/>
</dbReference>
<dbReference type="GO" id="GO:0015807">
    <property type="term" value="P:L-amino acid transport"/>
    <property type="evidence" value="ECO:0007669"/>
    <property type="project" value="TreeGrafter"/>
</dbReference>
<sequence>MKLLETHGLTAFYGDFQALFGIDLHVDEGETIAIVGANGAGKSTLMGAITGRRSAQREAITFDGKPIGGMKPAEIMARGIALVPEGRQLFPSLDVEENLLIGNYGRKVRGAWSLDAVYRLFPILKERRKQAATSLSGGQQQMVALGRALMSNPRLLLCDEISLGLAPAIIKDIYAALDAIRAEGASVMVVEQNIGQALAVSDRVYCLLEGRVTLTGRPEALSRDQISAAYFGGGR</sequence>
<evidence type="ECO:0000313" key="8">
    <source>
        <dbReference type="Proteomes" id="UP000681356"/>
    </source>
</evidence>
<dbReference type="PROSITE" id="PS50893">
    <property type="entry name" value="ABC_TRANSPORTER_2"/>
    <property type="match status" value="1"/>
</dbReference>
<dbReference type="InterPro" id="IPR003593">
    <property type="entry name" value="AAA+_ATPase"/>
</dbReference>
<evidence type="ECO:0000256" key="4">
    <source>
        <dbReference type="ARBA" id="ARBA00022840"/>
    </source>
</evidence>
<dbReference type="RefSeq" id="WP_212536440.1">
    <property type="nucleotide sequence ID" value="NZ_JAGTUU010000004.1"/>
</dbReference>
<feature type="domain" description="ABC transporter" evidence="6">
    <location>
        <begin position="4"/>
        <end position="234"/>
    </location>
</feature>
<protein>
    <submittedName>
        <fullName evidence="7">ABC transporter ATP-binding protein</fullName>
    </submittedName>
</protein>
<evidence type="ECO:0000256" key="1">
    <source>
        <dbReference type="ARBA" id="ARBA00005417"/>
    </source>
</evidence>
<dbReference type="PANTHER" id="PTHR43820:SF5">
    <property type="entry name" value="HIGH-AFFINITY BRANCHED-CHAIN AMINO ACID TRANSPORT ATP-BINDING PROTEIN"/>
    <property type="match status" value="1"/>
</dbReference>
<proteinExistence type="inferred from homology"/>
<evidence type="ECO:0000256" key="2">
    <source>
        <dbReference type="ARBA" id="ARBA00022448"/>
    </source>
</evidence>
<gene>
    <name evidence="7" type="ORF">KB874_09975</name>
</gene>
<dbReference type="InterPro" id="IPR017871">
    <property type="entry name" value="ABC_transporter-like_CS"/>
</dbReference>
<reference evidence="7" key="1">
    <citation type="submission" date="2021-04" db="EMBL/GenBank/DDBJ databases">
        <authorList>
            <person name="Yoon J."/>
        </authorList>
    </citation>
    <scope>NUCLEOTIDE SEQUENCE</scope>
    <source>
        <strain evidence="7">KMU-90</strain>
    </source>
</reference>
<dbReference type="EMBL" id="JAGTUU010000004">
    <property type="protein sequence ID" value="MBS0124463.1"/>
    <property type="molecule type" value="Genomic_DNA"/>
</dbReference>
<dbReference type="Proteomes" id="UP000681356">
    <property type="component" value="Unassembled WGS sequence"/>
</dbReference>
<dbReference type="GO" id="GO:0005524">
    <property type="term" value="F:ATP binding"/>
    <property type="evidence" value="ECO:0007669"/>
    <property type="project" value="UniProtKB-KW"/>
</dbReference>
<dbReference type="InterPro" id="IPR027417">
    <property type="entry name" value="P-loop_NTPase"/>
</dbReference>
<dbReference type="PANTHER" id="PTHR43820">
    <property type="entry name" value="HIGH-AFFINITY BRANCHED-CHAIN AMINO ACID TRANSPORT ATP-BINDING PROTEIN LIVF"/>
    <property type="match status" value="1"/>
</dbReference>
<organism evidence="7 8">
    <name type="scientific">Thetidibacter halocola</name>
    <dbReference type="NCBI Taxonomy" id="2827239"/>
    <lineage>
        <taxon>Bacteria</taxon>
        <taxon>Pseudomonadati</taxon>
        <taxon>Pseudomonadota</taxon>
        <taxon>Alphaproteobacteria</taxon>
        <taxon>Rhodobacterales</taxon>
        <taxon>Roseobacteraceae</taxon>
        <taxon>Thetidibacter</taxon>
    </lineage>
</organism>
<dbReference type="CDD" id="cd03224">
    <property type="entry name" value="ABC_TM1139_LivF_branched"/>
    <property type="match status" value="1"/>
</dbReference>
<evidence type="ECO:0000256" key="3">
    <source>
        <dbReference type="ARBA" id="ARBA00022741"/>
    </source>
</evidence>
<dbReference type="GO" id="GO:0016887">
    <property type="term" value="F:ATP hydrolysis activity"/>
    <property type="evidence" value="ECO:0007669"/>
    <property type="project" value="InterPro"/>
</dbReference>
<dbReference type="InterPro" id="IPR052156">
    <property type="entry name" value="BCAA_Transport_ATP-bd_LivF"/>
</dbReference>
<keyword evidence="4 7" id="KW-0067">ATP-binding</keyword>
<dbReference type="Pfam" id="PF00005">
    <property type="entry name" value="ABC_tran"/>
    <property type="match status" value="1"/>
</dbReference>
<dbReference type="AlphaFoldDB" id="A0A8J7WFN3"/>
<dbReference type="SUPFAM" id="SSF52540">
    <property type="entry name" value="P-loop containing nucleoside triphosphate hydrolases"/>
    <property type="match status" value="1"/>
</dbReference>
<dbReference type="Gene3D" id="3.40.50.300">
    <property type="entry name" value="P-loop containing nucleotide triphosphate hydrolases"/>
    <property type="match status" value="1"/>
</dbReference>
<keyword evidence="5" id="KW-0029">Amino-acid transport</keyword>